<keyword evidence="5" id="KW-1185">Reference proteome</keyword>
<dbReference type="AlphaFoldDB" id="A0A498D1Q9"/>
<name>A0A498D1Q9_9FIRM</name>
<comment type="caution">
    <text evidence="4">The sequence shown here is derived from an EMBL/GenBank/DDBJ whole genome shotgun (WGS) entry which is preliminary data.</text>
</comment>
<dbReference type="PANTHER" id="PTHR37293">
    <property type="entry name" value="PHAGE REPLICATION PROTEIN-RELATED"/>
    <property type="match status" value="1"/>
</dbReference>
<feature type="compositionally biased region" description="Polar residues" evidence="2">
    <location>
        <begin position="314"/>
        <end position="323"/>
    </location>
</feature>
<reference evidence="4 5" key="1">
    <citation type="submission" date="2018-10" db="EMBL/GenBank/DDBJ databases">
        <title>Anaerotruncus faecis sp. nov., isolated from human feces.</title>
        <authorList>
            <person name="Wang Y.-J."/>
        </authorList>
    </citation>
    <scope>NUCLEOTIDE SEQUENCE [LARGE SCALE GENOMIC DNA]</scope>
    <source>
        <strain evidence="4 5">22A2-44</strain>
    </source>
</reference>
<evidence type="ECO:0000256" key="1">
    <source>
        <dbReference type="ARBA" id="ARBA00093462"/>
    </source>
</evidence>
<feature type="domain" description="DnaB/C C-terminal" evidence="3">
    <location>
        <begin position="238"/>
        <end position="301"/>
    </location>
</feature>
<dbReference type="EMBL" id="RCHT01000001">
    <property type="protein sequence ID" value="RLL14474.1"/>
    <property type="molecule type" value="Genomic_DNA"/>
</dbReference>
<dbReference type="Pfam" id="PF07261">
    <property type="entry name" value="DnaB_2"/>
    <property type="match status" value="2"/>
</dbReference>
<feature type="region of interest" description="Disordered" evidence="2">
    <location>
        <begin position="306"/>
        <end position="328"/>
    </location>
</feature>
<gene>
    <name evidence="4" type="ORF">D4A47_00365</name>
</gene>
<proteinExistence type="inferred from homology"/>
<dbReference type="Gene3D" id="1.10.10.630">
    <property type="entry name" value="DnaD domain-like"/>
    <property type="match status" value="2"/>
</dbReference>
<dbReference type="InterPro" id="IPR017019">
    <property type="entry name" value="DNA_replication_prd_bac"/>
</dbReference>
<dbReference type="InterPro" id="IPR006343">
    <property type="entry name" value="DnaB/C_C"/>
</dbReference>
<accession>A0A498D1Q9</accession>
<dbReference type="PANTHER" id="PTHR37293:SF5">
    <property type="entry name" value="DNA REPLICATION PROTEIN"/>
    <property type="match status" value="1"/>
</dbReference>
<dbReference type="PIRSF" id="PIRSF033722">
    <property type="entry name" value="DnaD_CA_C3587_prd"/>
    <property type="match status" value="1"/>
</dbReference>
<evidence type="ECO:0000313" key="4">
    <source>
        <dbReference type="EMBL" id="RLL14474.1"/>
    </source>
</evidence>
<dbReference type="Proteomes" id="UP000276301">
    <property type="component" value="Unassembled WGS sequence"/>
</dbReference>
<evidence type="ECO:0000256" key="2">
    <source>
        <dbReference type="SAM" id="MobiDB-lite"/>
    </source>
</evidence>
<dbReference type="SUPFAM" id="SSF158499">
    <property type="entry name" value="DnaD domain-like"/>
    <property type="match status" value="2"/>
</dbReference>
<organism evidence="4 5">
    <name type="scientific">Anaerotruncus massiliensis</name>
    <name type="common">ex Liu et al. 2021</name>
    <dbReference type="NCBI Taxonomy" id="2321404"/>
    <lineage>
        <taxon>Bacteria</taxon>
        <taxon>Bacillati</taxon>
        <taxon>Bacillota</taxon>
        <taxon>Clostridia</taxon>
        <taxon>Eubacteriales</taxon>
        <taxon>Oscillospiraceae</taxon>
        <taxon>Anaerotruncus</taxon>
    </lineage>
</organism>
<dbReference type="InterPro" id="IPR053162">
    <property type="entry name" value="DnaD"/>
</dbReference>
<protein>
    <submittedName>
        <fullName evidence="4">DnaD domain protein</fullName>
    </submittedName>
</protein>
<dbReference type="NCBIfam" id="TIGR01446">
    <property type="entry name" value="DnaD_dom"/>
    <property type="match status" value="2"/>
</dbReference>
<dbReference type="RefSeq" id="WP_121585584.1">
    <property type="nucleotide sequence ID" value="NZ_RCHT01000001.1"/>
</dbReference>
<dbReference type="InterPro" id="IPR034829">
    <property type="entry name" value="DnaD-like_sf"/>
</dbReference>
<feature type="domain" description="DnaB/C C-terminal" evidence="3">
    <location>
        <begin position="145"/>
        <end position="216"/>
    </location>
</feature>
<comment type="similarity">
    <text evidence="1">Belongs to the DnaB/DnaD family.</text>
</comment>
<evidence type="ECO:0000313" key="5">
    <source>
        <dbReference type="Proteomes" id="UP000276301"/>
    </source>
</evidence>
<evidence type="ECO:0000259" key="3">
    <source>
        <dbReference type="Pfam" id="PF07261"/>
    </source>
</evidence>
<sequence>MSYLIDSGIWSSVFAVPTAVVDDHIKMCSPLSLKILLLMLRHSGTPVDVQWLSERLCIPAGDVADAVNYWVGAGIVRESGAAAKRLPARPAPDAETAPVLPAPAVTEEVSSEGQRIVTISARQKISRADIAEMEKADGAIGELLREAQNILGAPLTPVESEILVALHSYYGLDTGAVLMLLQYCVESGHRSMNYLERTAAAWMERGISSHEQVEQEIVRLTRSGENEKKVVKAFGIYSRSLTSKERGYVERWFSLGLDEKLIFLACERAVENTGKVSFAYADKILSSWKTKGIATVKAAVEDLSAGAARRAAPQNKSAQTGRDSSLDMDKLHALLHRQADD</sequence>